<proteinExistence type="predicted"/>
<dbReference type="Proteomes" id="UP001516023">
    <property type="component" value="Unassembled WGS sequence"/>
</dbReference>
<keyword evidence="4" id="KW-1185">Reference proteome</keyword>
<reference evidence="3 4" key="1">
    <citation type="journal article" date="2020" name="G3 (Bethesda)">
        <title>Improved Reference Genome for Cyclotella cryptica CCMP332, a Model for Cell Wall Morphogenesis, Salinity Adaptation, and Lipid Production in Diatoms (Bacillariophyta).</title>
        <authorList>
            <person name="Roberts W.R."/>
            <person name="Downey K.M."/>
            <person name="Ruck E.C."/>
            <person name="Traller J.C."/>
            <person name="Alverson A.J."/>
        </authorList>
    </citation>
    <scope>NUCLEOTIDE SEQUENCE [LARGE SCALE GENOMIC DNA]</scope>
    <source>
        <strain evidence="3 4">CCMP332</strain>
    </source>
</reference>
<sequence>MQGVCLRFHPYSNPEASWCTSVTTRRSCSSEDMPRSSTKPHVLKILLLSILGVAIGPIYFLAVWDTTSITPSFSTATSNHVEGPPSSLEAATSRRRGEAATTNSSPLRLILHVGLPKTATSAIQCRLSDMERHDVYVIEKWYLLLFAWMDGRSVSHSTTRLSFTCLFGEFLEFHCRRPHFLPLSSLSKVLSAKIVEIESCRTEQFLHKVRIQQYLENFPLVPLHEIRNQSLSTSSSKYTTYERVIKGSSVLQHCLDIWITQLYQQQQQQQQQKQKQHNDSGFIPDCRGNSYQKYIHNYHQKGYSTFIISNENLALPSFGKQESTPQTCDTLFHNMLHSLGKDSEIDIVLSQRLHFDRMISMFGQEYDGEKFYTRPRLTRWPDKGGDAVPFLEDYIRDFPLERLARSMNCFRYVSSTNPRIRWRVLDFHNKKTDIVTSFVNVITRNDTLPPELANGHWTLGTENMAMERDGKIHYDRIAVAAKKAGLLPKSATRNEVRNAVSKYLEEKGLTMSDLKMKCPSETFYDDLIKATAMIHQMSFPKEPANIIRQKLRMFDVPHFRDLFCEVDGNATLHDEVMQSFLAQYKT</sequence>
<dbReference type="EMBL" id="JABMIG020000119">
    <property type="protein sequence ID" value="KAL3791032.1"/>
    <property type="molecule type" value="Genomic_DNA"/>
</dbReference>
<comment type="caution">
    <text evidence="3">The sequence shown here is derived from an EMBL/GenBank/DDBJ whole genome shotgun (WGS) entry which is preliminary data.</text>
</comment>
<feature type="transmembrane region" description="Helical" evidence="2">
    <location>
        <begin position="45"/>
        <end position="64"/>
    </location>
</feature>
<organism evidence="3 4">
    <name type="scientific">Cyclotella cryptica</name>
    <dbReference type="NCBI Taxonomy" id="29204"/>
    <lineage>
        <taxon>Eukaryota</taxon>
        <taxon>Sar</taxon>
        <taxon>Stramenopiles</taxon>
        <taxon>Ochrophyta</taxon>
        <taxon>Bacillariophyta</taxon>
        <taxon>Coscinodiscophyceae</taxon>
        <taxon>Thalassiosirophycidae</taxon>
        <taxon>Stephanodiscales</taxon>
        <taxon>Stephanodiscaceae</taxon>
        <taxon>Cyclotella</taxon>
    </lineage>
</organism>
<protein>
    <recommendedName>
        <fullName evidence="5">Sulfotransferase domain-containing protein</fullName>
    </recommendedName>
</protein>
<evidence type="ECO:0008006" key="5">
    <source>
        <dbReference type="Google" id="ProtNLM"/>
    </source>
</evidence>
<evidence type="ECO:0000256" key="2">
    <source>
        <dbReference type="SAM" id="Phobius"/>
    </source>
</evidence>
<keyword evidence="2" id="KW-1133">Transmembrane helix</keyword>
<accession>A0ABD3PTC6</accession>
<evidence type="ECO:0000256" key="1">
    <source>
        <dbReference type="SAM" id="MobiDB-lite"/>
    </source>
</evidence>
<keyword evidence="2" id="KW-0472">Membrane</keyword>
<evidence type="ECO:0000313" key="4">
    <source>
        <dbReference type="Proteomes" id="UP001516023"/>
    </source>
</evidence>
<keyword evidence="2" id="KW-0812">Transmembrane</keyword>
<evidence type="ECO:0000313" key="3">
    <source>
        <dbReference type="EMBL" id="KAL3791032.1"/>
    </source>
</evidence>
<name>A0ABD3PTC6_9STRA</name>
<feature type="region of interest" description="Disordered" evidence="1">
    <location>
        <begin position="75"/>
        <end position="103"/>
    </location>
</feature>
<dbReference type="AlphaFoldDB" id="A0ABD3PTC6"/>
<gene>
    <name evidence="3" type="ORF">HJC23_003021</name>
</gene>